<dbReference type="InterPro" id="IPR033671">
    <property type="entry name" value="TrmH"/>
</dbReference>
<dbReference type="PANTHER" id="PTHR43453">
    <property type="entry name" value="RRNA METHYLASE-LIKE"/>
    <property type="match status" value="1"/>
</dbReference>
<protein>
    <submittedName>
        <fullName evidence="8">tRNA methyltransferase</fullName>
    </submittedName>
</protein>
<feature type="domain" description="tRNA/rRNA methyltransferase SpoU type" evidence="7">
    <location>
        <begin position="24"/>
        <end position="170"/>
    </location>
</feature>
<dbReference type="Proteomes" id="UP000782843">
    <property type="component" value="Unassembled WGS sequence"/>
</dbReference>
<keyword evidence="5" id="KW-0819">tRNA processing</keyword>
<sequence>MSKQLRKTDAKRKHREFKKPRREVIILLEDIQYARNVASLFRTADAAGVKKIYLTGSSKTPPFGKDLQKASRKKERSVAWEYKETTGKAIKYLKSKDYKIVCLEVTEKAIPVSELKSRYNTKDKICLIAGNEVNGIRKTTLEKSDLEIFIPLKGKGASLNVSVAVAVALFVI</sequence>
<proteinExistence type="predicted"/>
<evidence type="ECO:0000256" key="2">
    <source>
        <dbReference type="ARBA" id="ARBA00022603"/>
    </source>
</evidence>
<keyword evidence="3" id="KW-0808">Transferase</keyword>
<dbReference type="InterPro" id="IPR029026">
    <property type="entry name" value="tRNA_m1G_MTases_N"/>
</dbReference>
<evidence type="ECO:0000256" key="5">
    <source>
        <dbReference type="ARBA" id="ARBA00022694"/>
    </source>
</evidence>
<name>A0A955L3L7_9BACT</name>
<dbReference type="InterPro" id="IPR029028">
    <property type="entry name" value="Alpha/beta_knot_MTases"/>
</dbReference>
<dbReference type="SUPFAM" id="SSF75217">
    <property type="entry name" value="alpha/beta knot"/>
    <property type="match status" value="1"/>
</dbReference>
<organism evidence="8 9">
    <name type="scientific">Candidatus Dojkabacteria bacterium</name>
    <dbReference type="NCBI Taxonomy" id="2099670"/>
    <lineage>
        <taxon>Bacteria</taxon>
        <taxon>Candidatus Dojkabacteria</taxon>
    </lineage>
</organism>
<gene>
    <name evidence="8" type="ORF">KC660_01585</name>
</gene>
<evidence type="ECO:0000259" key="7">
    <source>
        <dbReference type="Pfam" id="PF00588"/>
    </source>
</evidence>
<comment type="caution">
    <text evidence="8">The sequence shown here is derived from an EMBL/GenBank/DDBJ whole genome shotgun (WGS) entry which is preliminary data.</text>
</comment>
<dbReference type="GO" id="GO:0000049">
    <property type="term" value="F:tRNA binding"/>
    <property type="evidence" value="ECO:0007669"/>
    <property type="project" value="UniProtKB-KW"/>
</dbReference>
<evidence type="ECO:0000313" key="8">
    <source>
        <dbReference type="EMBL" id="MCA9382081.1"/>
    </source>
</evidence>
<accession>A0A955L3L7</accession>
<evidence type="ECO:0000256" key="4">
    <source>
        <dbReference type="ARBA" id="ARBA00022691"/>
    </source>
</evidence>
<evidence type="ECO:0000313" key="9">
    <source>
        <dbReference type="Proteomes" id="UP000782843"/>
    </source>
</evidence>
<keyword evidence="2 8" id="KW-0489">Methyltransferase</keyword>
<dbReference type="InterPro" id="IPR001537">
    <property type="entry name" value="SpoU_MeTrfase"/>
</dbReference>
<dbReference type="PANTHER" id="PTHR43453:SF1">
    <property type="entry name" value="TRNA_RRNA METHYLTRANSFERASE SPOU TYPE DOMAIN-CONTAINING PROTEIN"/>
    <property type="match status" value="1"/>
</dbReference>
<dbReference type="GO" id="GO:0008173">
    <property type="term" value="F:RNA methyltransferase activity"/>
    <property type="evidence" value="ECO:0007669"/>
    <property type="project" value="InterPro"/>
</dbReference>
<dbReference type="Gene3D" id="3.40.1280.10">
    <property type="match status" value="1"/>
</dbReference>
<evidence type="ECO:0000256" key="1">
    <source>
        <dbReference type="ARBA" id="ARBA00022555"/>
    </source>
</evidence>
<dbReference type="AlphaFoldDB" id="A0A955L3L7"/>
<evidence type="ECO:0000256" key="3">
    <source>
        <dbReference type="ARBA" id="ARBA00022679"/>
    </source>
</evidence>
<keyword evidence="1" id="KW-0820">tRNA-binding</keyword>
<reference evidence="8" key="2">
    <citation type="journal article" date="2021" name="Microbiome">
        <title>Successional dynamics and alternative stable states in a saline activated sludge microbial community over 9 years.</title>
        <authorList>
            <person name="Wang Y."/>
            <person name="Ye J."/>
            <person name="Ju F."/>
            <person name="Liu L."/>
            <person name="Boyd J.A."/>
            <person name="Deng Y."/>
            <person name="Parks D.H."/>
            <person name="Jiang X."/>
            <person name="Yin X."/>
            <person name="Woodcroft B.J."/>
            <person name="Tyson G.W."/>
            <person name="Hugenholtz P."/>
            <person name="Polz M.F."/>
            <person name="Zhang T."/>
        </authorList>
    </citation>
    <scope>NUCLEOTIDE SEQUENCE</scope>
    <source>
        <strain evidence="8">HKST-UBA10</strain>
    </source>
</reference>
<dbReference type="EMBL" id="JAGQLG010000056">
    <property type="protein sequence ID" value="MCA9382081.1"/>
    <property type="molecule type" value="Genomic_DNA"/>
</dbReference>
<dbReference type="Pfam" id="PF00588">
    <property type="entry name" value="SpoU_methylase"/>
    <property type="match status" value="1"/>
</dbReference>
<dbReference type="GO" id="GO:0002938">
    <property type="term" value="P:tRNA guanine ribose methylation"/>
    <property type="evidence" value="ECO:0007669"/>
    <property type="project" value="TreeGrafter"/>
</dbReference>
<keyword evidence="4" id="KW-0949">S-adenosyl-L-methionine</keyword>
<evidence type="ECO:0000256" key="6">
    <source>
        <dbReference type="ARBA" id="ARBA00022884"/>
    </source>
</evidence>
<reference evidence="8" key="1">
    <citation type="submission" date="2020-04" db="EMBL/GenBank/DDBJ databases">
        <authorList>
            <person name="Zhang T."/>
        </authorList>
    </citation>
    <scope>NUCLEOTIDE SEQUENCE</scope>
    <source>
        <strain evidence="8">HKST-UBA10</strain>
    </source>
</reference>
<keyword evidence="6" id="KW-0694">RNA-binding</keyword>